<reference evidence="1" key="1">
    <citation type="submission" date="2022-04" db="EMBL/GenBank/DDBJ databases">
        <title>Genome of the entomopathogenic fungus Entomophthora muscae.</title>
        <authorList>
            <person name="Elya C."/>
            <person name="Lovett B.R."/>
            <person name="Lee E."/>
            <person name="Macias A.M."/>
            <person name="Hajek A.E."/>
            <person name="De Bivort B.L."/>
            <person name="Kasson M.T."/>
            <person name="De Fine Licht H.H."/>
            <person name="Stajich J.E."/>
        </authorList>
    </citation>
    <scope>NUCLEOTIDE SEQUENCE</scope>
    <source>
        <strain evidence="1">Berkeley</strain>
    </source>
</reference>
<name>A0ACC2U5C9_9FUNG</name>
<keyword evidence="2" id="KW-1185">Reference proteome</keyword>
<gene>
    <name evidence="1" type="ORF">DSO57_1009649</name>
</gene>
<accession>A0ACC2U5C9</accession>
<evidence type="ECO:0000313" key="1">
    <source>
        <dbReference type="EMBL" id="KAJ9081945.1"/>
    </source>
</evidence>
<dbReference type="EMBL" id="QTSX02001451">
    <property type="protein sequence ID" value="KAJ9081945.1"/>
    <property type="molecule type" value="Genomic_DNA"/>
</dbReference>
<protein>
    <submittedName>
        <fullName evidence="1">Uncharacterized protein</fullName>
    </submittedName>
</protein>
<proteinExistence type="predicted"/>
<sequence length="404" mass="44341">MLFTAYLTITEMSTQGKTEYAVPQVPPPGAAIEDIGNVPSVFSPLKIKDMPLVNRFVVSPMCMYSSDDGFMTDWHLVHLGQYAIHGAGLVICEATAVTPNGRITPNCTGLWKDEQVAPMKRVNKFIHSVGGHVGIQLAHAGRKASTFPPFHPKSRSAALPEDGGWKDVVGPTSEAWSETFVKPNELSVEDIASLTAAFKDAAKRALDAEFDVIEIHAAHGYLIHQFLSPLSNKRSDAYGGSFENRARLLIEIVKAVQQIWPSTKPLFVRLSCTDWVDTEESWDFPQTIELSKQLYALGVDLIDCSSSGNSPKQQIPAAPGFQVKFAQDIRVAVPGVLTGAVGLITDEKVAADIVQQGKADLIFMAREYLRNPAFVKEAAQKLGVKIKWANQYERGRPRPKHEAF</sequence>
<dbReference type="Proteomes" id="UP001165960">
    <property type="component" value="Unassembled WGS sequence"/>
</dbReference>
<evidence type="ECO:0000313" key="2">
    <source>
        <dbReference type="Proteomes" id="UP001165960"/>
    </source>
</evidence>
<comment type="caution">
    <text evidence="1">The sequence shown here is derived from an EMBL/GenBank/DDBJ whole genome shotgun (WGS) entry which is preliminary data.</text>
</comment>
<organism evidence="1 2">
    <name type="scientific">Entomophthora muscae</name>
    <dbReference type="NCBI Taxonomy" id="34485"/>
    <lineage>
        <taxon>Eukaryota</taxon>
        <taxon>Fungi</taxon>
        <taxon>Fungi incertae sedis</taxon>
        <taxon>Zoopagomycota</taxon>
        <taxon>Entomophthoromycotina</taxon>
        <taxon>Entomophthoromycetes</taxon>
        <taxon>Entomophthorales</taxon>
        <taxon>Entomophthoraceae</taxon>
        <taxon>Entomophthora</taxon>
    </lineage>
</organism>